<dbReference type="KEGG" id="hhg:XM38_051800"/>
<keyword evidence="1" id="KW-0472">Membrane</keyword>
<dbReference type="Proteomes" id="UP000191901">
    <property type="component" value="Chromosome"/>
</dbReference>
<reference evidence="2 3" key="1">
    <citation type="journal article" date="2016" name="Biochim. Biophys. Acta">
        <title>Characterization of red-shifted phycobilisomes isolated from the chlorophyll f-containing cyanobacterium Halomicronema hongdechloris.</title>
        <authorList>
            <person name="Li Y."/>
            <person name="Lin Y."/>
            <person name="Garvey C.J."/>
            <person name="Birch D."/>
            <person name="Corkery R.W."/>
            <person name="Loughlin P.C."/>
            <person name="Scheer H."/>
            <person name="Willows R.D."/>
            <person name="Chen M."/>
        </authorList>
    </citation>
    <scope>NUCLEOTIDE SEQUENCE [LARGE SCALE GENOMIC DNA]</scope>
    <source>
        <strain evidence="2 3">C2206</strain>
    </source>
</reference>
<dbReference type="OrthoDB" id="508743at2"/>
<gene>
    <name evidence="2" type="ORF">XM38_051800</name>
</gene>
<feature type="transmembrane region" description="Helical" evidence="1">
    <location>
        <begin position="227"/>
        <end position="249"/>
    </location>
</feature>
<dbReference type="EMBL" id="CP021983">
    <property type="protein sequence ID" value="ASC74205.1"/>
    <property type="molecule type" value="Genomic_DNA"/>
</dbReference>
<feature type="transmembrane region" description="Helical" evidence="1">
    <location>
        <begin position="120"/>
        <end position="140"/>
    </location>
</feature>
<organism evidence="2 3">
    <name type="scientific">Halomicronema hongdechloris C2206</name>
    <dbReference type="NCBI Taxonomy" id="1641165"/>
    <lineage>
        <taxon>Bacteria</taxon>
        <taxon>Bacillati</taxon>
        <taxon>Cyanobacteriota</taxon>
        <taxon>Cyanophyceae</taxon>
        <taxon>Nodosilineales</taxon>
        <taxon>Nodosilineaceae</taxon>
        <taxon>Halomicronema</taxon>
    </lineage>
</organism>
<proteinExistence type="predicted"/>
<dbReference type="STRING" id="1641165.XM38_01410"/>
<accession>A0A1Z3HVA5</accession>
<keyword evidence="1" id="KW-0812">Transmembrane</keyword>
<feature type="transmembrane region" description="Helical" evidence="1">
    <location>
        <begin position="199"/>
        <end position="220"/>
    </location>
</feature>
<feature type="transmembrane region" description="Helical" evidence="1">
    <location>
        <begin position="43"/>
        <end position="61"/>
    </location>
</feature>
<dbReference type="RefSeq" id="WP_088431404.1">
    <property type="nucleotide sequence ID" value="NZ_CP021983.2"/>
</dbReference>
<name>A0A1Z3HVA5_9CYAN</name>
<evidence type="ECO:0008006" key="4">
    <source>
        <dbReference type="Google" id="ProtNLM"/>
    </source>
</evidence>
<feature type="transmembrane region" description="Helical" evidence="1">
    <location>
        <begin position="67"/>
        <end position="86"/>
    </location>
</feature>
<feature type="transmembrane region" description="Helical" evidence="1">
    <location>
        <begin position="93"/>
        <end position="114"/>
    </location>
</feature>
<dbReference type="Pfam" id="PF11318">
    <property type="entry name" value="DUF3120"/>
    <property type="match status" value="1"/>
</dbReference>
<dbReference type="AlphaFoldDB" id="A0A1Z3HVA5"/>
<protein>
    <recommendedName>
        <fullName evidence="4">DUF3120 domain-containing protein</fullName>
    </recommendedName>
</protein>
<evidence type="ECO:0000256" key="1">
    <source>
        <dbReference type="SAM" id="Phobius"/>
    </source>
</evidence>
<dbReference type="InterPro" id="IPR021468">
    <property type="entry name" value="DUF3120"/>
</dbReference>
<keyword evidence="1" id="KW-1133">Transmembrane helix</keyword>
<evidence type="ECO:0000313" key="3">
    <source>
        <dbReference type="Proteomes" id="UP000191901"/>
    </source>
</evidence>
<sequence length="250" mass="27962">MLCLHWLTSASNHPLSSYSPTTTPKSEYLLPLTQLRRLGFLRWRLMAMAITLVVVPVFFQAPLVRSLPWLSLSLTGAWLMAGLSLMARPATYLWGDLLVGFSWTWLAGSIYWGWFRWEPLVHLPIEAIGLPVVGICLALGWGSIGSYFYLGSLLGTAITDLYLYWNDLIPYWRQLMAVDQSFVPAVLQEAVAHLCTGPALLSAIELIFCLLLLTVGPLLYSRRLHWWTFSGAVLSTLLVDGLFFLTALAA</sequence>
<evidence type="ECO:0000313" key="2">
    <source>
        <dbReference type="EMBL" id="ASC74205.1"/>
    </source>
</evidence>
<keyword evidence="3" id="KW-1185">Reference proteome</keyword>